<proteinExistence type="predicted"/>
<evidence type="ECO:0000313" key="3">
    <source>
        <dbReference type="Proteomes" id="UP000789342"/>
    </source>
</evidence>
<dbReference type="EMBL" id="CAJVPV010000185">
    <property type="protein sequence ID" value="CAG8446174.1"/>
    <property type="molecule type" value="Genomic_DNA"/>
</dbReference>
<feature type="compositionally biased region" description="Basic and acidic residues" evidence="1">
    <location>
        <begin position="16"/>
        <end position="30"/>
    </location>
</feature>
<organism evidence="2 3">
    <name type="scientific">Acaulospora morrowiae</name>
    <dbReference type="NCBI Taxonomy" id="94023"/>
    <lineage>
        <taxon>Eukaryota</taxon>
        <taxon>Fungi</taxon>
        <taxon>Fungi incertae sedis</taxon>
        <taxon>Mucoromycota</taxon>
        <taxon>Glomeromycotina</taxon>
        <taxon>Glomeromycetes</taxon>
        <taxon>Diversisporales</taxon>
        <taxon>Acaulosporaceae</taxon>
        <taxon>Acaulospora</taxon>
    </lineage>
</organism>
<evidence type="ECO:0000256" key="1">
    <source>
        <dbReference type="SAM" id="MobiDB-lite"/>
    </source>
</evidence>
<protein>
    <submittedName>
        <fullName evidence="2">17686_t:CDS:1</fullName>
    </submittedName>
</protein>
<feature type="region of interest" description="Disordered" evidence="1">
    <location>
        <begin position="1"/>
        <end position="30"/>
    </location>
</feature>
<sequence length="136" mass="16058">MTRLSKAENDSESEEESRQPRHHWLFEKSEDRKRNIMPEFMMIKKGYLRTKMNSQAQGSECNNDNMPLSKRISVCVIKQKPNIKSQVKNLDSNDDEAESDSKSVEGYHAKCFSLFEKDKGTKERLHQSQDWYRRVI</sequence>
<accession>A0A9N8VD58</accession>
<comment type="caution">
    <text evidence="2">The sequence shown here is derived from an EMBL/GenBank/DDBJ whole genome shotgun (WGS) entry which is preliminary data.</text>
</comment>
<keyword evidence="3" id="KW-1185">Reference proteome</keyword>
<name>A0A9N8VD58_9GLOM</name>
<gene>
    <name evidence="2" type="ORF">AMORRO_LOCUS623</name>
</gene>
<reference evidence="2" key="1">
    <citation type="submission" date="2021-06" db="EMBL/GenBank/DDBJ databases">
        <authorList>
            <person name="Kallberg Y."/>
            <person name="Tangrot J."/>
            <person name="Rosling A."/>
        </authorList>
    </citation>
    <scope>NUCLEOTIDE SEQUENCE</scope>
    <source>
        <strain evidence="2">CL551</strain>
    </source>
</reference>
<dbReference type="Proteomes" id="UP000789342">
    <property type="component" value="Unassembled WGS sequence"/>
</dbReference>
<evidence type="ECO:0000313" key="2">
    <source>
        <dbReference type="EMBL" id="CAG8446174.1"/>
    </source>
</evidence>
<dbReference type="AlphaFoldDB" id="A0A9N8VD58"/>